<accession>A0A1I2EXQ0</accession>
<evidence type="ECO:0000256" key="13">
    <source>
        <dbReference type="SAM" id="Coils"/>
    </source>
</evidence>
<dbReference type="STRING" id="54.SAMN02745121_06340"/>
<dbReference type="Pfam" id="PF00989">
    <property type="entry name" value="PAS"/>
    <property type="match status" value="1"/>
</dbReference>
<feature type="compositionally biased region" description="Basic and acidic residues" evidence="14">
    <location>
        <begin position="1"/>
        <end position="16"/>
    </location>
</feature>
<evidence type="ECO:0000256" key="11">
    <source>
        <dbReference type="ARBA" id="ARBA00023012"/>
    </source>
</evidence>
<dbReference type="CDD" id="cd00075">
    <property type="entry name" value="HATPase"/>
    <property type="match status" value="1"/>
</dbReference>
<evidence type="ECO:0000256" key="8">
    <source>
        <dbReference type="ARBA" id="ARBA00022777"/>
    </source>
</evidence>
<dbReference type="Pfam" id="PF00512">
    <property type="entry name" value="HisKA"/>
    <property type="match status" value="1"/>
</dbReference>
<evidence type="ECO:0000256" key="2">
    <source>
        <dbReference type="ARBA" id="ARBA00004141"/>
    </source>
</evidence>
<dbReference type="GO" id="GO:0000155">
    <property type="term" value="F:phosphorelay sensor kinase activity"/>
    <property type="evidence" value="ECO:0007669"/>
    <property type="project" value="InterPro"/>
</dbReference>
<dbReference type="GO" id="GO:0030295">
    <property type="term" value="F:protein kinase activator activity"/>
    <property type="evidence" value="ECO:0007669"/>
    <property type="project" value="TreeGrafter"/>
</dbReference>
<evidence type="ECO:0000256" key="5">
    <source>
        <dbReference type="ARBA" id="ARBA00022679"/>
    </source>
</evidence>
<dbReference type="PRINTS" id="PR00344">
    <property type="entry name" value="BCTRLSENSOR"/>
</dbReference>
<dbReference type="SMART" id="SM00387">
    <property type="entry name" value="HATPase_c"/>
    <property type="match status" value="1"/>
</dbReference>
<keyword evidence="20" id="KW-1185">Reference proteome</keyword>
<keyword evidence="8" id="KW-0418">Kinase</keyword>
<evidence type="ECO:0000259" key="18">
    <source>
        <dbReference type="PROSITE" id="PS50113"/>
    </source>
</evidence>
<dbReference type="CDD" id="cd00082">
    <property type="entry name" value="HisKA"/>
    <property type="match status" value="1"/>
</dbReference>
<dbReference type="GO" id="GO:0000156">
    <property type="term" value="F:phosphorelay response regulator activity"/>
    <property type="evidence" value="ECO:0007669"/>
    <property type="project" value="TreeGrafter"/>
</dbReference>
<dbReference type="SUPFAM" id="SSF55874">
    <property type="entry name" value="ATPase domain of HSP90 chaperone/DNA topoisomerase II/histidine kinase"/>
    <property type="match status" value="1"/>
</dbReference>
<dbReference type="InterPro" id="IPR001610">
    <property type="entry name" value="PAC"/>
</dbReference>
<dbReference type="InterPro" id="IPR013655">
    <property type="entry name" value="PAS_fold_3"/>
</dbReference>
<keyword evidence="12 15" id="KW-0472">Membrane</keyword>
<dbReference type="InterPro" id="IPR036097">
    <property type="entry name" value="HisK_dim/P_sf"/>
</dbReference>
<dbReference type="Gene3D" id="2.10.70.100">
    <property type="match status" value="1"/>
</dbReference>
<comment type="catalytic activity">
    <reaction evidence="1">
        <text>ATP + protein L-histidine = ADP + protein N-phospho-L-histidine.</text>
        <dbReference type="EC" id="2.7.13.3"/>
    </reaction>
</comment>
<evidence type="ECO:0000256" key="14">
    <source>
        <dbReference type="SAM" id="MobiDB-lite"/>
    </source>
</evidence>
<feature type="coiled-coil region" evidence="13">
    <location>
        <begin position="387"/>
        <end position="418"/>
    </location>
</feature>
<dbReference type="InterPro" id="IPR004358">
    <property type="entry name" value="Sig_transdc_His_kin-like_C"/>
</dbReference>
<dbReference type="SMART" id="SM00086">
    <property type="entry name" value="PAC"/>
    <property type="match status" value="3"/>
</dbReference>
<dbReference type="Gene3D" id="1.20.120.620">
    <property type="entry name" value="Backbone structure of the membrane domain of e. Coli histidine kinase receptor kdpd"/>
    <property type="match status" value="1"/>
</dbReference>
<feature type="transmembrane region" description="Helical" evidence="15">
    <location>
        <begin position="81"/>
        <end position="108"/>
    </location>
</feature>
<dbReference type="SMART" id="SM00388">
    <property type="entry name" value="HisKA"/>
    <property type="match status" value="1"/>
</dbReference>
<dbReference type="GO" id="GO:0006355">
    <property type="term" value="P:regulation of DNA-templated transcription"/>
    <property type="evidence" value="ECO:0007669"/>
    <property type="project" value="InterPro"/>
</dbReference>
<dbReference type="InterPro" id="IPR050351">
    <property type="entry name" value="BphY/WalK/GraS-like"/>
</dbReference>
<dbReference type="NCBIfam" id="TIGR00229">
    <property type="entry name" value="sensory_box"/>
    <property type="match status" value="2"/>
</dbReference>
<dbReference type="PANTHER" id="PTHR42878:SF7">
    <property type="entry name" value="SENSOR HISTIDINE KINASE GLRK"/>
    <property type="match status" value="1"/>
</dbReference>
<keyword evidence="5" id="KW-0808">Transferase</keyword>
<dbReference type="SUPFAM" id="SSF55781">
    <property type="entry name" value="GAF domain-like"/>
    <property type="match status" value="1"/>
</dbReference>
<organism evidence="19 20">
    <name type="scientific">Nannocystis exedens</name>
    <dbReference type="NCBI Taxonomy" id="54"/>
    <lineage>
        <taxon>Bacteria</taxon>
        <taxon>Pseudomonadati</taxon>
        <taxon>Myxococcota</taxon>
        <taxon>Polyangia</taxon>
        <taxon>Nannocystales</taxon>
        <taxon>Nannocystaceae</taxon>
        <taxon>Nannocystis</taxon>
    </lineage>
</organism>
<reference evidence="20" key="1">
    <citation type="submission" date="2016-10" db="EMBL/GenBank/DDBJ databases">
        <authorList>
            <person name="Varghese N."/>
            <person name="Submissions S."/>
        </authorList>
    </citation>
    <scope>NUCLEOTIDE SEQUENCE [LARGE SCALE GENOMIC DNA]</scope>
    <source>
        <strain evidence="20">ATCC 25963</strain>
    </source>
</reference>
<dbReference type="Pfam" id="PF02518">
    <property type="entry name" value="HATPase_c"/>
    <property type="match status" value="1"/>
</dbReference>
<feature type="region of interest" description="Disordered" evidence="14">
    <location>
        <begin position="1"/>
        <end position="24"/>
    </location>
</feature>
<dbReference type="GO" id="GO:0007234">
    <property type="term" value="P:osmosensory signaling via phosphorelay pathway"/>
    <property type="evidence" value="ECO:0007669"/>
    <property type="project" value="TreeGrafter"/>
</dbReference>
<evidence type="ECO:0000256" key="9">
    <source>
        <dbReference type="ARBA" id="ARBA00022840"/>
    </source>
</evidence>
<dbReference type="InterPro" id="IPR029016">
    <property type="entry name" value="GAF-like_dom_sf"/>
</dbReference>
<dbReference type="GO" id="GO:0016020">
    <property type="term" value="C:membrane"/>
    <property type="evidence" value="ECO:0007669"/>
    <property type="project" value="UniProtKB-SubCell"/>
</dbReference>
<comment type="subcellular location">
    <subcellularLocation>
        <location evidence="2">Membrane</location>
        <topology evidence="2">Multi-pass membrane protein</topology>
    </subcellularLocation>
</comment>
<dbReference type="InterPro" id="IPR003661">
    <property type="entry name" value="HisK_dim/P_dom"/>
</dbReference>
<evidence type="ECO:0000313" key="20">
    <source>
        <dbReference type="Proteomes" id="UP000199400"/>
    </source>
</evidence>
<evidence type="ECO:0000259" key="17">
    <source>
        <dbReference type="PROSITE" id="PS50112"/>
    </source>
</evidence>
<protein>
    <recommendedName>
        <fullName evidence="3">histidine kinase</fullName>
        <ecNumber evidence="3">2.7.13.3</ecNumber>
    </recommendedName>
</protein>
<keyword evidence="7" id="KW-0547">Nucleotide-binding</keyword>
<keyword evidence="4" id="KW-0597">Phosphoprotein</keyword>
<keyword evidence="6 15" id="KW-0812">Transmembrane</keyword>
<evidence type="ECO:0000256" key="1">
    <source>
        <dbReference type="ARBA" id="ARBA00000085"/>
    </source>
</evidence>
<dbReference type="OrthoDB" id="5342753at2"/>
<dbReference type="Proteomes" id="UP000199400">
    <property type="component" value="Unassembled WGS sequence"/>
</dbReference>
<feature type="transmembrane region" description="Helical" evidence="15">
    <location>
        <begin position="120"/>
        <end position="139"/>
    </location>
</feature>
<dbReference type="InterPro" id="IPR038318">
    <property type="entry name" value="KdpD_sf"/>
</dbReference>
<dbReference type="PROSITE" id="PS50109">
    <property type="entry name" value="HIS_KIN"/>
    <property type="match status" value="1"/>
</dbReference>
<evidence type="ECO:0000256" key="7">
    <source>
        <dbReference type="ARBA" id="ARBA00022741"/>
    </source>
</evidence>
<evidence type="ECO:0000256" key="3">
    <source>
        <dbReference type="ARBA" id="ARBA00012438"/>
    </source>
</evidence>
<dbReference type="InterPro" id="IPR035965">
    <property type="entry name" value="PAS-like_dom_sf"/>
</dbReference>
<sequence>MASRVVADEHDSRRGDAPAASGGPLRRSATALARVAVPLAAGGSQLRLLVSLSLPFLALAVQSLLWRLVPSTWFLFFYPAIFFAAALAGLRAGLTSTALSAVLVWWFFVPPAQQLVKHTPAMLVPMSVFIGMGVAFSVFHERLRRAERDVAAATRDLATSLVEQAPDGILIADDAGRLTEANPAACHMLGYSRGELLGLTLLELLHTDDSDRIEDLWGLSGALESSVRRKDGTELPVEIRATRLTNGRWQAFVRDVSARRRVEEALRERQSDLDRAQSVAGVGSWQLDLRRDEVHWSDECYRLFGVPHGTSLTYGGFLDLLHPDDRADVDRAWRGALAGAPFDVEHRIVVAGEVKWIRERAEVDFDGAGLPLRGIGTMQDITLRKRADEALRRAHDVERRLRAELEDLTRAAAAVSEAVADLPRSDLATVLQVIARQAQTLTDARYVGLGIGTDPAVPFDPWIALGMPEEVARQIPRNPRPVGLLGVVARDNRIIRTRDLRRHAAFGGFPPGHPDMRSFLGVPIRFHGRPVGNFFLADKIGADEFSVQDQRLIELLAARAGAAIEIATRYVGEAFQRAWLQAVIDQLPEGVIVVDSESTIVLRNRVAAALARRSGLVGHPEDRLYDVREPSGAPVPFDRTPANRALRGETLVGVEYVIVGPDGRALPVLVSATPLVTVGEPAGAAIVFQDITALKELERLREEWTSVVAHDLRQPVAVIELAVEGLLRGLPDAAPERARRGLERIKTASRRLGRMIDDLLDASRIESRRLTVQPRRVDLAALAAGAVEQARETLPGAPIRVVAEGPQPAWVDPDRIQQVLDNLLSNAVKYGEPGREVRVDVGPRDDAVELVVTNHGAGIAPDQQRSLFCRFARTREAREGPVPGLGLGLYISRGIVEAHGGRMWVESTPGATTSFHCLLPRGPAPD</sequence>
<dbReference type="EMBL" id="FOMX01000024">
    <property type="protein sequence ID" value="SFE97902.1"/>
    <property type="molecule type" value="Genomic_DNA"/>
</dbReference>
<dbReference type="Pfam" id="PF08447">
    <property type="entry name" value="PAS_3"/>
    <property type="match status" value="1"/>
</dbReference>
<evidence type="ECO:0000259" key="16">
    <source>
        <dbReference type="PROSITE" id="PS50109"/>
    </source>
</evidence>
<dbReference type="InterPro" id="IPR036890">
    <property type="entry name" value="HATPase_C_sf"/>
</dbReference>
<keyword evidence="11" id="KW-0902">Two-component regulatory system</keyword>
<dbReference type="InterPro" id="IPR003018">
    <property type="entry name" value="GAF"/>
</dbReference>
<keyword evidence="10 15" id="KW-1133">Transmembrane helix</keyword>
<dbReference type="FunFam" id="3.30.565.10:FF:000006">
    <property type="entry name" value="Sensor histidine kinase WalK"/>
    <property type="match status" value="1"/>
</dbReference>
<dbReference type="GO" id="GO:0005524">
    <property type="term" value="F:ATP binding"/>
    <property type="evidence" value="ECO:0007669"/>
    <property type="project" value="UniProtKB-KW"/>
</dbReference>
<gene>
    <name evidence="19" type="ORF">SAMN02745121_06340</name>
</gene>
<name>A0A1I2EXQ0_9BACT</name>
<dbReference type="EC" id="2.7.13.3" evidence="3"/>
<dbReference type="PANTHER" id="PTHR42878">
    <property type="entry name" value="TWO-COMPONENT HISTIDINE KINASE"/>
    <property type="match status" value="1"/>
</dbReference>
<dbReference type="PROSITE" id="PS50113">
    <property type="entry name" value="PAC"/>
    <property type="match status" value="1"/>
</dbReference>
<evidence type="ECO:0000256" key="12">
    <source>
        <dbReference type="ARBA" id="ARBA00023136"/>
    </source>
</evidence>
<dbReference type="Pfam" id="PF13185">
    <property type="entry name" value="GAF_2"/>
    <property type="match status" value="1"/>
</dbReference>
<evidence type="ECO:0000256" key="4">
    <source>
        <dbReference type="ARBA" id="ARBA00022553"/>
    </source>
</evidence>
<dbReference type="Pfam" id="PF08448">
    <property type="entry name" value="PAS_4"/>
    <property type="match status" value="1"/>
</dbReference>
<dbReference type="InterPro" id="IPR003594">
    <property type="entry name" value="HATPase_dom"/>
</dbReference>
<feature type="domain" description="Histidine kinase" evidence="16">
    <location>
        <begin position="707"/>
        <end position="923"/>
    </location>
</feature>
<dbReference type="Pfam" id="PF13493">
    <property type="entry name" value="DUF4118"/>
    <property type="match status" value="1"/>
</dbReference>
<feature type="transmembrane region" description="Helical" evidence="15">
    <location>
        <begin position="48"/>
        <end position="69"/>
    </location>
</feature>
<dbReference type="Gene3D" id="1.10.287.130">
    <property type="match status" value="1"/>
</dbReference>
<dbReference type="InterPro" id="IPR025201">
    <property type="entry name" value="KdpD_TM"/>
</dbReference>
<dbReference type="SUPFAM" id="SSF55785">
    <property type="entry name" value="PYP-like sensor domain (PAS domain)"/>
    <property type="match status" value="3"/>
</dbReference>
<feature type="domain" description="PAS" evidence="17">
    <location>
        <begin position="154"/>
        <end position="226"/>
    </location>
</feature>
<dbReference type="InterPro" id="IPR013767">
    <property type="entry name" value="PAS_fold"/>
</dbReference>
<keyword evidence="13" id="KW-0175">Coiled coil</keyword>
<proteinExistence type="predicted"/>
<keyword evidence="9" id="KW-0067">ATP-binding</keyword>
<dbReference type="CDD" id="cd00130">
    <property type="entry name" value="PAS"/>
    <property type="match status" value="2"/>
</dbReference>
<evidence type="ECO:0000256" key="10">
    <source>
        <dbReference type="ARBA" id="ARBA00022989"/>
    </source>
</evidence>
<dbReference type="AlphaFoldDB" id="A0A1I2EXQ0"/>
<dbReference type="PROSITE" id="PS50112">
    <property type="entry name" value="PAS"/>
    <property type="match status" value="1"/>
</dbReference>
<dbReference type="InterPro" id="IPR013656">
    <property type="entry name" value="PAS_4"/>
</dbReference>
<dbReference type="Gene3D" id="3.30.565.10">
    <property type="entry name" value="Histidine kinase-like ATPase, C-terminal domain"/>
    <property type="match status" value="1"/>
</dbReference>
<dbReference type="Gene3D" id="3.30.450.20">
    <property type="entry name" value="PAS domain"/>
    <property type="match status" value="3"/>
</dbReference>
<dbReference type="InterPro" id="IPR000700">
    <property type="entry name" value="PAS-assoc_C"/>
</dbReference>
<dbReference type="SUPFAM" id="SSF47384">
    <property type="entry name" value="Homodimeric domain of signal transducing histidine kinase"/>
    <property type="match status" value="1"/>
</dbReference>
<dbReference type="Gene3D" id="3.30.450.40">
    <property type="match status" value="1"/>
</dbReference>
<evidence type="ECO:0000256" key="6">
    <source>
        <dbReference type="ARBA" id="ARBA00022692"/>
    </source>
</evidence>
<feature type="domain" description="PAC" evidence="18">
    <location>
        <begin position="340"/>
        <end position="393"/>
    </location>
</feature>
<dbReference type="InterPro" id="IPR005467">
    <property type="entry name" value="His_kinase_dom"/>
</dbReference>
<dbReference type="SMART" id="SM00091">
    <property type="entry name" value="PAS"/>
    <property type="match status" value="3"/>
</dbReference>
<dbReference type="SMART" id="SM00065">
    <property type="entry name" value="GAF"/>
    <property type="match status" value="1"/>
</dbReference>
<evidence type="ECO:0000256" key="15">
    <source>
        <dbReference type="SAM" id="Phobius"/>
    </source>
</evidence>
<evidence type="ECO:0000313" key="19">
    <source>
        <dbReference type="EMBL" id="SFE97902.1"/>
    </source>
</evidence>
<dbReference type="InterPro" id="IPR000014">
    <property type="entry name" value="PAS"/>
</dbReference>